<dbReference type="Gene3D" id="3.30.70.330">
    <property type="match status" value="1"/>
</dbReference>
<dbReference type="EMBL" id="KZ451982">
    <property type="protein sequence ID" value="PKA54636.1"/>
    <property type="molecule type" value="Genomic_DNA"/>
</dbReference>
<gene>
    <name evidence="5" type="primary">TE1</name>
    <name evidence="5" type="ORF">AXF42_Ash000471</name>
</gene>
<dbReference type="OrthoDB" id="417481at2759"/>
<dbReference type="SMART" id="SM00360">
    <property type="entry name" value="RRM"/>
    <property type="match status" value="2"/>
</dbReference>
<feature type="region of interest" description="Disordered" evidence="3">
    <location>
        <begin position="263"/>
        <end position="407"/>
    </location>
</feature>
<dbReference type="Proteomes" id="UP000236161">
    <property type="component" value="Unassembled WGS sequence"/>
</dbReference>
<evidence type="ECO:0000313" key="6">
    <source>
        <dbReference type="Proteomes" id="UP000236161"/>
    </source>
</evidence>
<dbReference type="InterPro" id="IPR000504">
    <property type="entry name" value="RRM_dom"/>
</dbReference>
<feature type="compositionally biased region" description="Low complexity" evidence="3">
    <location>
        <begin position="348"/>
        <end position="364"/>
    </location>
</feature>
<dbReference type="PROSITE" id="PS50102">
    <property type="entry name" value="RRM"/>
    <property type="match status" value="1"/>
</dbReference>
<proteinExistence type="predicted"/>
<keyword evidence="6" id="KW-1185">Reference proteome</keyword>
<feature type="compositionally biased region" description="Basic residues" evidence="3">
    <location>
        <begin position="371"/>
        <end position="384"/>
    </location>
</feature>
<evidence type="ECO:0000259" key="4">
    <source>
        <dbReference type="PROSITE" id="PS50102"/>
    </source>
</evidence>
<evidence type="ECO:0000256" key="2">
    <source>
        <dbReference type="PROSITE-ProRule" id="PRU00176"/>
    </source>
</evidence>
<feature type="domain" description="RRM" evidence="4">
    <location>
        <begin position="186"/>
        <end position="259"/>
    </location>
</feature>
<dbReference type="PANTHER" id="PTHR23189">
    <property type="entry name" value="RNA RECOGNITION MOTIF-CONTAINING"/>
    <property type="match status" value="1"/>
</dbReference>
<dbReference type="InterPro" id="IPR007201">
    <property type="entry name" value="Mei2-like_Rrm_C"/>
</dbReference>
<evidence type="ECO:0000256" key="1">
    <source>
        <dbReference type="ARBA" id="ARBA00022884"/>
    </source>
</evidence>
<protein>
    <submittedName>
        <fullName evidence="5">Protein terminal ear1</fullName>
    </submittedName>
</protein>
<dbReference type="Pfam" id="PF00076">
    <property type="entry name" value="RRM_1"/>
    <property type="match status" value="1"/>
</dbReference>
<dbReference type="InterPro" id="IPR012677">
    <property type="entry name" value="Nucleotide-bd_a/b_plait_sf"/>
</dbReference>
<dbReference type="InterPro" id="IPR035979">
    <property type="entry name" value="RBD_domain_sf"/>
</dbReference>
<dbReference type="SUPFAM" id="SSF54928">
    <property type="entry name" value="RNA-binding domain, RBD"/>
    <property type="match status" value="2"/>
</dbReference>
<dbReference type="Pfam" id="PF04059">
    <property type="entry name" value="RRM_2"/>
    <property type="match status" value="1"/>
</dbReference>
<keyword evidence="1 2" id="KW-0694">RNA-binding</keyword>
<evidence type="ECO:0000256" key="3">
    <source>
        <dbReference type="SAM" id="MobiDB-lite"/>
    </source>
</evidence>
<accession>A0A2I0AGL6</accession>
<reference evidence="5 6" key="1">
    <citation type="journal article" date="2017" name="Nature">
        <title>The Apostasia genome and the evolution of orchids.</title>
        <authorList>
            <person name="Zhang G.Q."/>
            <person name="Liu K.W."/>
            <person name="Li Z."/>
            <person name="Lohaus R."/>
            <person name="Hsiao Y.Y."/>
            <person name="Niu S.C."/>
            <person name="Wang J.Y."/>
            <person name="Lin Y.C."/>
            <person name="Xu Q."/>
            <person name="Chen L.J."/>
            <person name="Yoshida K."/>
            <person name="Fujiwara S."/>
            <person name="Wang Z.W."/>
            <person name="Zhang Y.Q."/>
            <person name="Mitsuda N."/>
            <person name="Wang M."/>
            <person name="Liu G.H."/>
            <person name="Pecoraro L."/>
            <person name="Huang H.X."/>
            <person name="Xiao X.J."/>
            <person name="Lin M."/>
            <person name="Wu X.Y."/>
            <person name="Wu W.L."/>
            <person name="Chen Y.Y."/>
            <person name="Chang S.B."/>
            <person name="Sakamoto S."/>
            <person name="Ohme-Takagi M."/>
            <person name="Yagi M."/>
            <person name="Zeng S.J."/>
            <person name="Shen C.Y."/>
            <person name="Yeh C.M."/>
            <person name="Luo Y.B."/>
            <person name="Tsai W.C."/>
            <person name="Van de Peer Y."/>
            <person name="Liu Z.J."/>
        </authorList>
    </citation>
    <scope>NUCLEOTIDE SEQUENCE [LARGE SCALE GENOMIC DNA]</scope>
    <source>
        <strain evidence="6">cv. Shenzhen</strain>
        <tissue evidence="5">Stem</tissue>
    </source>
</reference>
<organism evidence="5 6">
    <name type="scientific">Apostasia shenzhenica</name>
    <dbReference type="NCBI Taxonomy" id="1088818"/>
    <lineage>
        <taxon>Eukaryota</taxon>
        <taxon>Viridiplantae</taxon>
        <taxon>Streptophyta</taxon>
        <taxon>Embryophyta</taxon>
        <taxon>Tracheophyta</taxon>
        <taxon>Spermatophyta</taxon>
        <taxon>Magnoliopsida</taxon>
        <taxon>Liliopsida</taxon>
        <taxon>Asparagales</taxon>
        <taxon>Orchidaceae</taxon>
        <taxon>Apostasioideae</taxon>
        <taxon>Apostasia</taxon>
    </lineage>
</organism>
<dbReference type="AlphaFoldDB" id="A0A2I0AGL6"/>
<evidence type="ECO:0000313" key="5">
    <source>
        <dbReference type="EMBL" id="PKA54636.1"/>
    </source>
</evidence>
<dbReference type="GO" id="GO:0003723">
    <property type="term" value="F:RNA binding"/>
    <property type="evidence" value="ECO:0007669"/>
    <property type="project" value="UniProtKB-UniRule"/>
</dbReference>
<feature type="compositionally biased region" description="Polar residues" evidence="3">
    <location>
        <begin position="332"/>
        <end position="347"/>
    </location>
</feature>
<name>A0A2I0AGL6_9ASPA</name>
<sequence length="660" mass="71095">MEGGFGIGTNSLDPGAVEFYPATQFAPVPPQICYHYPPPPPPPAAVYPPPQLHLQYGTMGDDCEPTRAVVLGLVPPHVDEATITSSMAAFGAVRAVEMAALASEGAATVHFYDLRSAVAAVFEIREQHVRQQSRLGQQFGVVPANWGMLDFPAVANASALGGRGLIAGHAVWAQFSARGVDGPNQGSLFVYNCDPTVPSAFLAELFGSFGDVKEVRETPWKPNQRFVEFYDIRDAARALADLNGKEINGRRLAVEFTRSAVHGKRSGVGQQRGFAHPPRLLRSGPPERPGGRWVEVSLPSSSSGGRAGQREGSVALINKSSSAADGSGRKFANNSNPSRMAKGTQQEAAPSSTAALSSSSSSSFGGSGSAKQHHMSRRGWKNHSRNNGGETRFQFKEVETEEGSSSTSCRDARTTVMIKNIPNKYSQKLLLGMLDNHCIRCNEEIGEDDDEPMSAYDFVYLPIDFKGSGRAFQVKIITALRQSAKGKGRRCRAGKRKEKGEGVWKRKRWRVSGRPVRCAARLHHLNGNEGAGVRQQVQCGIWIRKPNVAGGRRTALQSFPHAAMGGLQLPENLSSDIRSLADALKEHFKNSKFACDTDEYMPVIFCPPRDGKQLTEPETLGGRGMTSRRGLHLDLAPTAGVPDPGPGDPGGASLTCARMV</sequence>